<evidence type="ECO:0000313" key="3">
    <source>
        <dbReference type="Proteomes" id="UP001652660"/>
    </source>
</evidence>
<dbReference type="PANTHER" id="PTHR35164:SF9">
    <property type="entry name" value="EXPRESSED PROTEIN"/>
    <property type="match status" value="1"/>
</dbReference>
<evidence type="ECO:0000256" key="2">
    <source>
        <dbReference type="SAM" id="MobiDB-lite"/>
    </source>
</evidence>
<feature type="region of interest" description="Disordered" evidence="2">
    <location>
        <begin position="588"/>
        <end position="672"/>
    </location>
</feature>
<accession>A0A6P6T757</accession>
<evidence type="ECO:0000313" key="4">
    <source>
        <dbReference type="RefSeq" id="XP_027074208.2"/>
    </source>
</evidence>
<feature type="compositionally biased region" description="Basic and acidic residues" evidence="2">
    <location>
        <begin position="596"/>
        <end position="606"/>
    </location>
</feature>
<sequence length="695" mass="78966">MLRSKSSRYGNADFGQKNHPSVLSRTLSASKFCRGDALASQIDSGALKPVGRRSVDRYPSKNRINRVSTMQEQMRQAEDELKTSKEQLDFAEDERSRAFNELREAKRLVYEANMKVNEVLSPRKTGELMTEVKNLKELLANSLKELKLKDEKIECLKLELLEAKQFEVKLAERDASLARWKEEFDKVKGSEAYALDLLSAGEKRIEELENEVQRGNVSEAKMLDSLASQTKQLEQIKIELEESKLEIAALNERIVSSQEPSKQNSSECNRPDRKGENEILIGDAGSTRSEQKLAKQNLSLGKKDANIASSNSKTSLDEMQLLKNELKLAIEAEEKSKKAMDDLALVLKEVATESNQAKEKLSVAYLQLEQVKGEAEQLKVIVRSTEERYEHLLDEAKKEAELHRNTADRLRVEAEETLLAWNGKEMGFVSCIKRAEEERAVAQHENAKLSESLKAAEHKMRAARDESYKLRDILKQAINESNAAKAAAGLARDENSHFKDILAEKDEALYFLTQENERLRINEVAAQENVKELKQLLSIATRDRKTQSKTEDGVLRSQSFDLGNIEDETKPVRKNFSFNLKELKFSNDTEDSDQTISHEDPEKAEALKGSIFDSSTDSPRSEPRSPRLVPHHRKESSSVFTDDGDTPMSEDLDHLDNSNFDDSDSDRNHRRRRTMFRRVGDLIMRKSFSQKGSIN</sequence>
<reference evidence="4" key="2">
    <citation type="submission" date="2025-08" db="UniProtKB">
        <authorList>
            <consortium name="RefSeq"/>
        </authorList>
    </citation>
    <scope>IDENTIFICATION</scope>
    <source>
        <tissue evidence="4">Leaves</tissue>
    </source>
</reference>
<keyword evidence="3" id="KW-1185">Reference proteome</keyword>
<feature type="region of interest" description="Disordered" evidence="2">
    <location>
        <begin position="255"/>
        <end position="277"/>
    </location>
</feature>
<feature type="compositionally biased region" description="Polar residues" evidence="2">
    <location>
        <begin position="255"/>
        <end position="268"/>
    </location>
</feature>
<protein>
    <recommendedName>
        <fullName evidence="5">WEB family protein At3g02930, chloroplastic-like</fullName>
    </recommendedName>
</protein>
<name>A0A6P6T757_COFAR</name>
<evidence type="ECO:0000256" key="1">
    <source>
        <dbReference type="SAM" id="Coils"/>
    </source>
</evidence>
<dbReference type="AlphaFoldDB" id="A0A6P6T757"/>
<dbReference type="OrthoDB" id="774313at2759"/>
<feature type="region of interest" description="Disordered" evidence="2">
    <location>
        <begin position="1"/>
        <end position="21"/>
    </location>
</feature>
<dbReference type="Proteomes" id="UP001652660">
    <property type="component" value="Chromosome 7c"/>
</dbReference>
<reference evidence="3" key="1">
    <citation type="journal article" date="2025" name="Foods">
        <title>Unveiling the Microbial Signatures of Arabica Coffee Cherries: Insights into Ripeness Specific Diversity, Functional Traits, and Implications for Quality and Safety.</title>
        <authorList>
            <consortium name="RefSeq"/>
            <person name="Tenea G.N."/>
            <person name="Cifuentes V."/>
            <person name="Reyes P."/>
            <person name="Cevallos-Vallejos M."/>
        </authorList>
    </citation>
    <scope>NUCLEOTIDE SEQUENCE [LARGE SCALE GENOMIC DNA]</scope>
</reference>
<feature type="coiled-coil region" evidence="1">
    <location>
        <begin position="368"/>
        <end position="466"/>
    </location>
</feature>
<feature type="coiled-coil region" evidence="1">
    <location>
        <begin position="198"/>
        <end position="253"/>
    </location>
</feature>
<proteinExistence type="predicted"/>
<evidence type="ECO:0008006" key="5">
    <source>
        <dbReference type="Google" id="ProtNLM"/>
    </source>
</evidence>
<gene>
    <name evidence="4" type="primary">LOC113698543</name>
</gene>
<feature type="coiled-coil region" evidence="1">
    <location>
        <begin position="60"/>
        <end position="159"/>
    </location>
</feature>
<keyword evidence="1" id="KW-0175">Coiled coil</keyword>
<dbReference type="GeneID" id="113698543"/>
<dbReference type="RefSeq" id="XP_027074208.2">
    <property type="nucleotide sequence ID" value="XM_027218407.2"/>
</dbReference>
<dbReference type="PANTHER" id="PTHR35164">
    <property type="entry name" value="EXPRESSED PROTEIN"/>
    <property type="match status" value="1"/>
</dbReference>
<organism evidence="3 4">
    <name type="scientific">Coffea arabica</name>
    <name type="common">Arabian coffee</name>
    <dbReference type="NCBI Taxonomy" id="13443"/>
    <lineage>
        <taxon>Eukaryota</taxon>
        <taxon>Viridiplantae</taxon>
        <taxon>Streptophyta</taxon>
        <taxon>Embryophyta</taxon>
        <taxon>Tracheophyta</taxon>
        <taxon>Spermatophyta</taxon>
        <taxon>Magnoliopsida</taxon>
        <taxon>eudicotyledons</taxon>
        <taxon>Gunneridae</taxon>
        <taxon>Pentapetalae</taxon>
        <taxon>asterids</taxon>
        <taxon>lamiids</taxon>
        <taxon>Gentianales</taxon>
        <taxon>Rubiaceae</taxon>
        <taxon>Ixoroideae</taxon>
        <taxon>Gardenieae complex</taxon>
        <taxon>Bertiereae - Coffeeae clade</taxon>
        <taxon>Coffeeae</taxon>
        <taxon>Coffea</taxon>
    </lineage>
</organism>